<evidence type="ECO:0000313" key="2">
    <source>
        <dbReference type="EMBL" id="JAD49798.1"/>
    </source>
</evidence>
<feature type="region of interest" description="Disordered" evidence="1">
    <location>
        <begin position="48"/>
        <end position="68"/>
    </location>
</feature>
<dbReference type="AlphaFoldDB" id="A0A0A9AIU6"/>
<accession>A0A0A9AIU6</accession>
<evidence type="ECO:0000256" key="1">
    <source>
        <dbReference type="SAM" id="MobiDB-lite"/>
    </source>
</evidence>
<proteinExistence type="predicted"/>
<name>A0A0A9AIU6_ARUDO</name>
<sequence>MRPPWVVLSLAFRRQLPSLLKPPPPDYASRPFRKLRWLPRYPPSTPSPIFSALHRRPPPPTSSSTTSSSLVSSHFVCAHHRTSFVGKPRVLRRASSESKRPINYPPVFFTVMPIHTGCLLSPQPPHRRPSIRSLCSPT</sequence>
<reference evidence="2" key="2">
    <citation type="journal article" date="2015" name="Data Brief">
        <title>Shoot transcriptome of the giant reed, Arundo donax.</title>
        <authorList>
            <person name="Barrero R.A."/>
            <person name="Guerrero F.D."/>
            <person name="Moolhuijzen P."/>
            <person name="Goolsby J.A."/>
            <person name="Tidwell J."/>
            <person name="Bellgard S.E."/>
            <person name="Bellgard M.I."/>
        </authorList>
    </citation>
    <scope>NUCLEOTIDE SEQUENCE</scope>
    <source>
        <tissue evidence="2">Shoot tissue taken approximately 20 cm above the soil surface</tissue>
    </source>
</reference>
<dbReference type="EMBL" id="GBRH01248097">
    <property type="protein sequence ID" value="JAD49798.1"/>
    <property type="molecule type" value="Transcribed_RNA"/>
</dbReference>
<protein>
    <submittedName>
        <fullName evidence="2">Uncharacterized protein</fullName>
    </submittedName>
</protein>
<reference evidence="2" key="1">
    <citation type="submission" date="2014-09" db="EMBL/GenBank/DDBJ databases">
        <authorList>
            <person name="Magalhaes I.L.F."/>
            <person name="Oliveira U."/>
            <person name="Santos F.R."/>
            <person name="Vidigal T.H.D.A."/>
            <person name="Brescovit A.D."/>
            <person name="Santos A.J."/>
        </authorList>
    </citation>
    <scope>NUCLEOTIDE SEQUENCE</scope>
    <source>
        <tissue evidence="2">Shoot tissue taken approximately 20 cm above the soil surface</tissue>
    </source>
</reference>
<organism evidence="2">
    <name type="scientific">Arundo donax</name>
    <name type="common">Giant reed</name>
    <name type="synonym">Donax arundinaceus</name>
    <dbReference type="NCBI Taxonomy" id="35708"/>
    <lineage>
        <taxon>Eukaryota</taxon>
        <taxon>Viridiplantae</taxon>
        <taxon>Streptophyta</taxon>
        <taxon>Embryophyta</taxon>
        <taxon>Tracheophyta</taxon>
        <taxon>Spermatophyta</taxon>
        <taxon>Magnoliopsida</taxon>
        <taxon>Liliopsida</taxon>
        <taxon>Poales</taxon>
        <taxon>Poaceae</taxon>
        <taxon>PACMAD clade</taxon>
        <taxon>Arundinoideae</taxon>
        <taxon>Arundineae</taxon>
        <taxon>Arundo</taxon>
    </lineage>
</organism>